<dbReference type="PANTHER" id="PTHR43214">
    <property type="entry name" value="TWO-COMPONENT RESPONSE REGULATOR"/>
    <property type="match status" value="1"/>
</dbReference>
<name>A0ABX6JUU7_9MICO</name>
<dbReference type="EMBL" id="CP049933">
    <property type="protein sequence ID" value="QIM18087.1"/>
    <property type="molecule type" value="Genomic_DNA"/>
</dbReference>
<dbReference type="CDD" id="cd17535">
    <property type="entry name" value="REC_NarL-like"/>
    <property type="match status" value="1"/>
</dbReference>
<protein>
    <submittedName>
        <fullName evidence="8">Response regulator transcription factor</fullName>
    </submittedName>
</protein>
<dbReference type="PROSITE" id="PS50043">
    <property type="entry name" value="HTH_LUXR_2"/>
    <property type="match status" value="1"/>
</dbReference>
<dbReference type="Pfam" id="PF00196">
    <property type="entry name" value="GerE"/>
    <property type="match status" value="1"/>
</dbReference>
<dbReference type="InterPro" id="IPR000792">
    <property type="entry name" value="Tscrpt_reg_LuxR_C"/>
</dbReference>
<feature type="domain" description="HTH luxR-type" evidence="6">
    <location>
        <begin position="150"/>
        <end position="215"/>
    </location>
</feature>
<organism evidence="8 9">
    <name type="scientific">Leucobacter coleopterorum</name>
    <dbReference type="NCBI Taxonomy" id="2714933"/>
    <lineage>
        <taxon>Bacteria</taxon>
        <taxon>Bacillati</taxon>
        <taxon>Actinomycetota</taxon>
        <taxon>Actinomycetes</taxon>
        <taxon>Micrococcales</taxon>
        <taxon>Microbacteriaceae</taxon>
        <taxon>Leucobacter</taxon>
    </lineage>
</organism>
<feature type="domain" description="Response regulatory" evidence="7">
    <location>
        <begin position="6"/>
        <end position="122"/>
    </location>
</feature>
<dbReference type="PROSITE" id="PS00622">
    <property type="entry name" value="HTH_LUXR_1"/>
    <property type="match status" value="1"/>
</dbReference>
<sequence>MTDQIRVLLTDDEPLARAGITQMLQAAPDISVVAQAEDGQMALRLISEHRPDVVLLDMQMPRMNGLEALAEIRRTSPDIAVVILTAFQFDEYLLPAIKLGAAGYLLKDCTLEELHGAVRAARDGNTTLAPAVTRRLLEVMGPQLGNTGEAREQVGALTDRERDVLECLTNGLTNAEIARTLHLAVGTVKTHVTAIMTKLAVTNRTQAAIIGYEAGLTR</sequence>
<proteinExistence type="predicted"/>
<gene>
    <name evidence="8" type="ORF">G7066_04410</name>
</gene>
<dbReference type="PRINTS" id="PR00038">
    <property type="entry name" value="HTHLUXR"/>
</dbReference>
<dbReference type="InterPro" id="IPR011006">
    <property type="entry name" value="CheY-like_superfamily"/>
</dbReference>
<dbReference type="Proteomes" id="UP000503441">
    <property type="component" value="Chromosome"/>
</dbReference>
<dbReference type="InterPro" id="IPR058245">
    <property type="entry name" value="NreC/VraR/RcsB-like_REC"/>
</dbReference>
<evidence type="ECO:0000256" key="2">
    <source>
        <dbReference type="ARBA" id="ARBA00023015"/>
    </source>
</evidence>
<keyword evidence="1 5" id="KW-0597">Phosphoprotein</keyword>
<accession>A0ABX6JUU7</accession>
<keyword evidence="2" id="KW-0805">Transcription regulation</keyword>
<dbReference type="SMART" id="SM00421">
    <property type="entry name" value="HTH_LUXR"/>
    <property type="match status" value="1"/>
</dbReference>
<dbReference type="SUPFAM" id="SSF46894">
    <property type="entry name" value="C-terminal effector domain of the bipartite response regulators"/>
    <property type="match status" value="1"/>
</dbReference>
<evidence type="ECO:0000259" key="6">
    <source>
        <dbReference type="PROSITE" id="PS50043"/>
    </source>
</evidence>
<evidence type="ECO:0000256" key="3">
    <source>
        <dbReference type="ARBA" id="ARBA00023125"/>
    </source>
</evidence>
<evidence type="ECO:0000256" key="1">
    <source>
        <dbReference type="ARBA" id="ARBA00022553"/>
    </source>
</evidence>
<keyword evidence="9" id="KW-1185">Reference proteome</keyword>
<evidence type="ECO:0000259" key="7">
    <source>
        <dbReference type="PROSITE" id="PS50110"/>
    </source>
</evidence>
<dbReference type="InterPro" id="IPR001789">
    <property type="entry name" value="Sig_transdc_resp-reg_receiver"/>
</dbReference>
<dbReference type="Gene3D" id="3.40.50.2300">
    <property type="match status" value="1"/>
</dbReference>
<dbReference type="PANTHER" id="PTHR43214:SF24">
    <property type="entry name" value="TRANSCRIPTIONAL REGULATORY PROTEIN NARL-RELATED"/>
    <property type="match status" value="1"/>
</dbReference>
<dbReference type="SUPFAM" id="SSF52172">
    <property type="entry name" value="CheY-like"/>
    <property type="match status" value="1"/>
</dbReference>
<feature type="modified residue" description="4-aspartylphosphate" evidence="5">
    <location>
        <position position="57"/>
    </location>
</feature>
<evidence type="ECO:0000313" key="8">
    <source>
        <dbReference type="EMBL" id="QIM18087.1"/>
    </source>
</evidence>
<evidence type="ECO:0000256" key="5">
    <source>
        <dbReference type="PROSITE-ProRule" id="PRU00169"/>
    </source>
</evidence>
<dbReference type="CDD" id="cd06170">
    <property type="entry name" value="LuxR_C_like"/>
    <property type="match status" value="1"/>
</dbReference>
<dbReference type="InterPro" id="IPR016032">
    <property type="entry name" value="Sig_transdc_resp-reg_C-effctor"/>
</dbReference>
<evidence type="ECO:0000256" key="4">
    <source>
        <dbReference type="ARBA" id="ARBA00023163"/>
    </source>
</evidence>
<dbReference type="Pfam" id="PF00072">
    <property type="entry name" value="Response_reg"/>
    <property type="match status" value="1"/>
</dbReference>
<keyword evidence="4" id="KW-0804">Transcription</keyword>
<dbReference type="PROSITE" id="PS50110">
    <property type="entry name" value="RESPONSE_REGULATORY"/>
    <property type="match status" value="1"/>
</dbReference>
<keyword evidence="3" id="KW-0238">DNA-binding</keyword>
<reference evidence="8 9" key="1">
    <citation type="submission" date="2020-03" db="EMBL/GenBank/DDBJ databases">
        <title>Leucobacter sp. nov., isolated from beetles.</title>
        <authorList>
            <person name="Hyun D.-W."/>
            <person name="Bae J.-W."/>
        </authorList>
    </citation>
    <scope>NUCLEOTIDE SEQUENCE [LARGE SCALE GENOMIC DNA]</scope>
    <source>
        <strain evidence="8 9">HDW9A</strain>
    </source>
</reference>
<evidence type="ECO:0000313" key="9">
    <source>
        <dbReference type="Proteomes" id="UP000503441"/>
    </source>
</evidence>
<dbReference type="RefSeq" id="WP_166329363.1">
    <property type="nucleotide sequence ID" value="NZ_CP049933.1"/>
</dbReference>
<dbReference type="InterPro" id="IPR039420">
    <property type="entry name" value="WalR-like"/>
</dbReference>
<dbReference type="SMART" id="SM00448">
    <property type="entry name" value="REC"/>
    <property type="match status" value="1"/>
</dbReference>